<dbReference type="SUPFAM" id="SSF53756">
    <property type="entry name" value="UDP-Glycosyltransferase/glycogen phosphorylase"/>
    <property type="match status" value="1"/>
</dbReference>
<dbReference type="RefSeq" id="WP_369594623.1">
    <property type="nucleotide sequence ID" value="NZ_CP045835.1"/>
</dbReference>
<evidence type="ECO:0000313" key="2">
    <source>
        <dbReference type="Proteomes" id="UP000373269"/>
    </source>
</evidence>
<dbReference type="EMBL" id="CP045835">
    <property type="protein sequence ID" value="QGG50055.1"/>
    <property type="molecule type" value="Genomic_DNA"/>
</dbReference>
<dbReference type="Gene3D" id="3.40.50.2000">
    <property type="entry name" value="Glycogen Phosphorylase B"/>
    <property type="match status" value="1"/>
</dbReference>
<sequence length="434" mass="51359">MNKILFISREFYPMANASTTCLENILQHLGRQQDIHLITAKRKVLSKKKEKLFNITIYRYSKWLENAVYVRNSLIDFISGKKIPVFLLNPVRRILLSMLKPIQPHLEKEGLYYPKAWEKNLVTHLINDKDINEYSWVFAIGYPYDNVQIAYELKSLYPHLKLGIIEFDLFTDNPVTILKDTPETYSKRLRKENEWYRLVDKLIITSEVYKSLMENQSIQIDEEKIVEIEMPVLRDISNKSPSKKSIKKEKDSINLVYTGMFYEEIRRPDHMFEILEGVFQRNPQIKLHIIGFGCNELIYKYRELFPRNIYFYGKKSKEFCTNAIIDADFLVNLGNRTTSQAPSKIIEYIGCGKPIINFYNLDKDLCVDFLKKYPYSISIKETREKLSEQVKEVELFIKEFCNFNAFSTAIFNEFNDYRPEVVANKIQKFMGEFI</sequence>
<gene>
    <name evidence="1" type="ORF">GDS87_03465</name>
</gene>
<evidence type="ECO:0008006" key="3">
    <source>
        <dbReference type="Google" id="ProtNLM"/>
    </source>
</evidence>
<name>A0ABX6D5H9_9BACI</name>
<protein>
    <recommendedName>
        <fullName evidence="3">Glycosyltransferase</fullName>
    </recommendedName>
</protein>
<accession>A0ABX6D5H9</accession>
<reference evidence="1 2" key="1">
    <citation type="submission" date="2019-11" db="EMBL/GenBank/DDBJ databases">
        <title>Whole Genome Sequencing and Comparative Genomic Analyses of Lysinibacillus pakistanensis LZH-9, a Halotolerant Strain with Excellent COD Removal Capability.</title>
        <authorList>
            <person name="Zhou H."/>
        </authorList>
    </citation>
    <scope>NUCLEOTIDE SEQUENCE [LARGE SCALE GENOMIC DNA]</scope>
    <source>
        <strain evidence="1 2">LZH-9</strain>
    </source>
</reference>
<organism evidence="1 2">
    <name type="scientific">Lysinibacillus pakistanensis</name>
    <dbReference type="NCBI Taxonomy" id="759811"/>
    <lineage>
        <taxon>Bacteria</taxon>
        <taxon>Bacillati</taxon>
        <taxon>Bacillota</taxon>
        <taxon>Bacilli</taxon>
        <taxon>Bacillales</taxon>
        <taxon>Bacillaceae</taxon>
        <taxon>Lysinibacillus</taxon>
    </lineage>
</organism>
<proteinExistence type="predicted"/>
<dbReference type="Proteomes" id="UP000373269">
    <property type="component" value="Chromosome"/>
</dbReference>
<evidence type="ECO:0000313" key="1">
    <source>
        <dbReference type="EMBL" id="QGG50055.1"/>
    </source>
</evidence>
<keyword evidence="2" id="KW-1185">Reference proteome</keyword>